<keyword evidence="2" id="KW-1185">Reference proteome</keyword>
<name>A0A7Y9LGJ8_9ACTN</name>
<accession>A0A7Y9LGJ8</accession>
<proteinExistence type="predicted"/>
<protein>
    <recommendedName>
        <fullName evidence="3">Bacteriocin biosynthesis cyclodehydratase domain-containing protein</fullName>
    </recommendedName>
</protein>
<organism evidence="1 2">
    <name type="scientific">Microlunatus parietis</name>
    <dbReference type="NCBI Taxonomy" id="682979"/>
    <lineage>
        <taxon>Bacteria</taxon>
        <taxon>Bacillati</taxon>
        <taxon>Actinomycetota</taxon>
        <taxon>Actinomycetes</taxon>
        <taxon>Propionibacteriales</taxon>
        <taxon>Propionibacteriaceae</taxon>
        <taxon>Microlunatus</taxon>
    </lineage>
</organism>
<sequence length="298" mass="30703">MKPSAVAPARPRLARYPGLTRSTVFLRRSPDAVQVGIDTDASRLLAGVAPALAEVLSQIDGRQTLGSLRRAARRLAVPERQLDEALALLRQAGLVVIRSSAGPPADPAGTLSGARIGLVGSGPLADRLAESLTGCGPAELLRSPDPDAPPPDLTVVATGTAEPDRVLTAGLVRADQPHLIVRTAGDLAVVGPFVLPGRSACLRCVDLTRAGADPGWPELLAQLCRQRPTAPELVAGWAVGAALLQVHSALRYVAAGPDAEPPETLGATLELDGASLAPGLRRWRSHPGCGCGWGGPAE</sequence>
<dbReference type="Proteomes" id="UP000569914">
    <property type="component" value="Unassembled WGS sequence"/>
</dbReference>
<comment type="caution">
    <text evidence="1">The sequence shown here is derived from an EMBL/GenBank/DDBJ whole genome shotgun (WGS) entry which is preliminary data.</text>
</comment>
<dbReference type="GO" id="GO:0008641">
    <property type="term" value="F:ubiquitin-like modifier activating enzyme activity"/>
    <property type="evidence" value="ECO:0007669"/>
    <property type="project" value="InterPro"/>
</dbReference>
<evidence type="ECO:0000313" key="1">
    <source>
        <dbReference type="EMBL" id="NYE75271.1"/>
    </source>
</evidence>
<evidence type="ECO:0008006" key="3">
    <source>
        <dbReference type="Google" id="ProtNLM"/>
    </source>
</evidence>
<dbReference type="EMBL" id="JACCBU010000001">
    <property type="protein sequence ID" value="NYE75271.1"/>
    <property type="molecule type" value="Genomic_DNA"/>
</dbReference>
<evidence type="ECO:0000313" key="2">
    <source>
        <dbReference type="Proteomes" id="UP000569914"/>
    </source>
</evidence>
<dbReference type="AlphaFoldDB" id="A0A7Y9LGJ8"/>
<dbReference type="SUPFAM" id="SSF69572">
    <property type="entry name" value="Activating enzymes of the ubiquitin-like proteins"/>
    <property type="match status" value="1"/>
</dbReference>
<dbReference type="InterPro" id="IPR035985">
    <property type="entry name" value="Ubiquitin-activating_enz"/>
</dbReference>
<reference evidence="1 2" key="1">
    <citation type="submission" date="2020-07" db="EMBL/GenBank/DDBJ databases">
        <title>Sequencing the genomes of 1000 actinobacteria strains.</title>
        <authorList>
            <person name="Klenk H.-P."/>
        </authorList>
    </citation>
    <scope>NUCLEOTIDE SEQUENCE [LARGE SCALE GENOMIC DNA]</scope>
    <source>
        <strain evidence="1 2">DSM 22083</strain>
    </source>
</reference>
<dbReference type="RefSeq" id="WP_179757804.1">
    <property type="nucleotide sequence ID" value="NZ_JACCBU010000001.1"/>
</dbReference>
<gene>
    <name evidence="1" type="ORF">BKA15_006600</name>
</gene>
<dbReference type="Gene3D" id="3.40.50.720">
    <property type="entry name" value="NAD(P)-binding Rossmann-like Domain"/>
    <property type="match status" value="1"/>
</dbReference>